<dbReference type="InterPro" id="IPR024534">
    <property type="entry name" value="JetD_C"/>
</dbReference>
<evidence type="ECO:0008006" key="5">
    <source>
        <dbReference type="Google" id="ProtNLM"/>
    </source>
</evidence>
<evidence type="ECO:0000259" key="1">
    <source>
        <dbReference type="Pfam" id="PF09983"/>
    </source>
</evidence>
<dbReference type="RefSeq" id="WP_036779412.1">
    <property type="nucleotide sequence ID" value="NZ_CAWLTM010000080.1"/>
</dbReference>
<reference evidence="3 4" key="1">
    <citation type="submission" date="2014-03" db="EMBL/GenBank/DDBJ databases">
        <title>Draft Genome of Photorhabdus luminescens BA1, an Egyptian Isolate.</title>
        <authorList>
            <person name="Ghazal S."/>
            <person name="Hurst S.G.IV."/>
            <person name="Morris K."/>
            <person name="Thomas K."/>
            <person name="Tisa L.S."/>
        </authorList>
    </citation>
    <scope>NUCLEOTIDE SEQUENCE [LARGE SCALE GENOMIC DNA]</scope>
    <source>
        <strain evidence="3 4">BA1</strain>
    </source>
</reference>
<name>A0A022PJ30_9GAMM</name>
<sequence>MKKGQYEVRWGLLPAQVKSIIRQREWDNRSSLKDRLLGNRAFPIRVGLKPPKGNSAILDIAHFQRFIDEWRSFPYQDVVEWSSKNFRELSEQRIPTFVVIESMQHLIQFLGNDALSRSKVWERNMKPFLRIDKDLYPALVKCIDIVEKLSLRDAELLAKLLPQLKQGLGEGQYLRALPLIGIDTKFLENHQILIEELADIIHKGAVSVSGGLIAWLGCSINPKGWLTIRPLCRAATVALGGMPILQIPSELLRRHELPASNILIVENLQSGLALPEMSDTIAVIGGGKNIAWMDAAWLKGKRVGYWGDIDTWGLSILSDARNKFMDIEPLMMDVKTVKAHEDRMVPEPNPVESNPTLLNEDEAKLFNDLISGRFQSSRLEQERLSSDYIRNKLTNWLS</sequence>
<feature type="domain" description="Wadjet protein JetD C-terminal" evidence="1">
    <location>
        <begin position="222"/>
        <end position="393"/>
    </location>
</feature>
<keyword evidence="4" id="KW-1185">Reference proteome</keyword>
<evidence type="ECO:0000259" key="2">
    <source>
        <dbReference type="Pfam" id="PF11795"/>
    </source>
</evidence>
<dbReference type="Pfam" id="PF09983">
    <property type="entry name" value="JetD_C"/>
    <property type="match status" value="1"/>
</dbReference>
<dbReference type="PATRIC" id="fig|1393736.3.peg.2561"/>
<dbReference type="InterPro" id="IPR024537">
    <property type="entry name" value="DUF3322"/>
</dbReference>
<evidence type="ECO:0000313" key="4">
    <source>
        <dbReference type="Proteomes" id="UP000023464"/>
    </source>
</evidence>
<dbReference type="InterPro" id="IPR014544">
    <property type="entry name" value="UCP028408"/>
</dbReference>
<accession>A0A022PJ30</accession>
<gene>
    <name evidence="3" type="ORF">BA1DRAFT_02504</name>
</gene>
<feature type="domain" description="DUF3322" evidence="2">
    <location>
        <begin position="14"/>
        <end position="199"/>
    </location>
</feature>
<dbReference type="AlphaFoldDB" id="A0A022PJ30"/>
<comment type="caution">
    <text evidence="3">The sequence shown here is derived from an EMBL/GenBank/DDBJ whole genome shotgun (WGS) entry which is preliminary data.</text>
</comment>
<dbReference type="PIRSF" id="PIRSF028408">
    <property type="entry name" value="UCP028408"/>
    <property type="match status" value="1"/>
</dbReference>
<protein>
    <recommendedName>
        <fullName evidence="5">Wadjet protein JetD C-terminal domain-containing protein</fullName>
    </recommendedName>
</protein>
<evidence type="ECO:0000313" key="3">
    <source>
        <dbReference type="EMBL" id="EYU14928.1"/>
    </source>
</evidence>
<dbReference type="Pfam" id="PF11795">
    <property type="entry name" value="DUF3322"/>
    <property type="match status" value="1"/>
</dbReference>
<dbReference type="Proteomes" id="UP000023464">
    <property type="component" value="Unassembled WGS sequence"/>
</dbReference>
<organism evidence="3 4">
    <name type="scientific">Photorhabdus aegyptia</name>
    <dbReference type="NCBI Taxonomy" id="2805098"/>
    <lineage>
        <taxon>Bacteria</taxon>
        <taxon>Pseudomonadati</taxon>
        <taxon>Pseudomonadota</taxon>
        <taxon>Gammaproteobacteria</taxon>
        <taxon>Enterobacterales</taxon>
        <taxon>Morganellaceae</taxon>
        <taxon>Photorhabdus</taxon>
    </lineage>
</organism>
<dbReference type="EMBL" id="JFGV01000035">
    <property type="protein sequence ID" value="EYU14928.1"/>
    <property type="molecule type" value="Genomic_DNA"/>
</dbReference>
<proteinExistence type="predicted"/>